<comment type="caution">
    <text evidence="1">The sequence shown here is derived from an EMBL/GenBank/DDBJ whole genome shotgun (WGS) entry which is preliminary data.</text>
</comment>
<evidence type="ECO:0000313" key="2">
    <source>
        <dbReference type="Proteomes" id="UP001500804"/>
    </source>
</evidence>
<protein>
    <submittedName>
        <fullName evidence="1">Uncharacterized protein</fullName>
    </submittedName>
</protein>
<dbReference type="EMBL" id="BAABJO010000014">
    <property type="protein sequence ID" value="GAA5125879.1"/>
    <property type="molecule type" value="Genomic_DNA"/>
</dbReference>
<accession>A0ABP9NLS8</accession>
<sequence>MQALMLWRSGNGCCHCSRHGPESVCSTSAPGPDYLTASIGEAVGRTGVWHGLDPSPAVNAIAADRAGEMPWVHIDDGDAVALPYPGPTGGLTQRRAPHSLGGIGQRLQTVDKNGEPTLPSAGIGIDSC</sequence>
<organism evidence="1 2">
    <name type="scientific">Pseudonocardia adelaidensis</name>
    <dbReference type="NCBI Taxonomy" id="648754"/>
    <lineage>
        <taxon>Bacteria</taxon>
        <taxon>Bacillati</taxon>
        <taxon>Actinomycetota</taxon>
        <taxon>Actinomycetes</taxon>
        <taxon>Pseudonocardiales</taxon>
        <taxon>Pseudonocardiaceae</taxon>
        <taxon>Pseudonocardia</taxon>
    </lineage>
</organism>
<dbReference type="Proteomes" id="UP001500804">
    <property type="component" value="Unassembled WGS sequence"/>
</dbReference>
<gene>
    <name evidence="1" type="ORF">GCM10023320_40890</name>
</gene>
<keyword evidence="2" id="KW-1185">Reference proteome</keyword>
<evidence type="ECO:0000313" key="1">
    <source>
        <dbReference type="EMBL" id="GAA5125879.1"/>
    </source>
</evidence>
<reference evidence="2" key="1">
    <citation type="journal article" date="2019" name="Int. J. Syst. Evol. Microbiol.">
        <title>The Global Catalogue of Microorganisms (GCM) 10K type strain sequencing project: providing services to taxonomists for standard genome sequencing and annotation.</title>
        <authorList>
            <consortium name="The Broad Institute Genomics Platform"/>
            <consortium name="The Broad Institute Genome Sequencing Center for Infectious Disease"/>
            <person name="Wu L."/>
            <person name="Ma J."/>
        </authorList>
    </citation>
    <scope>NUCLEOTIDE SEQUENCE [LARGE SCALE GENOMIC DNA]</scope>
    <source>
        <strain evidence="2">JCM 18302</strain>
    </source>
</reference>
<name>A0ABP9NLS8_9PSEU</name>
<proteinExistence type="predicted"/>